<dbReference type="Pfam" id="PF24750">
    <property type="entry name" value="b-prop_At3g26010-like"/>
    <property type="match status" value="1"/>
</dbReference>
<dbReference type="SMART" id="SM00256">
    <property type="entry name" value="FBOX"/>
    <property type="match status" value="1"/>
</dbReference>
<gene>
    <name evidence="2" type="ORF">BDA96_08G060500</name>
</gene>
<dbReference type="Pfam" id="PF00646">
    <property type="entry name" value="F-box"/>
    <property type="match status" value="1"/>
</dbReference>
<dbReference type="AlphaFoldDB" id="A0A921QDW1"/>
<dbReference type="PANTHER" id="PTHR35546">
    <property type="entry name" value="F-BOX PROTEIN INTERACTION DOMAIN PROTEIN-RELATED"/>
    <property type="match status" value="1"/>
</dbReference>
<dbReference type="SUPFAM" id="SSF81383">
    <property type="entry name" value="F-box domain"/>
    <property type="match status" value="1"/>
</dbReference>
<reference evidence="2" key="2">
    <citation type="submission" date="2020-10" db="EMBL/GenBank/DDBJ databases">
        <authorList>
            <person name="Cooper E.A."/>
            <person name="Brenton Z.W."/>
            <person name="Flinn B.S."/>
            <person name="Jenkins J."/>
            <person name="Shu S."/>
            <person name="Flowers D."/>
            <person name="Luo F."/>
            <person name="Wang Y."/>
            <person name="Xia P."/>
            <person name="Barry K."/>
            <person name="Daum C."/>
            <person name="Lipzen A."/>
            <person name="Yoshinaga Y."/>
            <person name="Schmutz J."/>
            <person name="Saski C."/>
            <person name="Vermerris W."/>
            <person name="Kresovich S."/>
        </authorList>
    </citation>
    <scope>NUCLEOTIDE SEQUENCE</scope>
</reference>
<feature type="domain" description="F-box" evidence="1">
    <location>
        <begin position="12"/>
        <end position="51"/>
    </location>
</feature>
<dbReference type="Gene3D" id="1.20.1280.50">
    <property type="match status" value="1"/>
</dbReference>
<evidence type="ECO:0000313" key="2">
    <source>
        <dbReference type="EMBL" id="KAG0520279.1"/>
    </source>
</evidence>
<organism evidence="2 3">
    <name type="scientific">Sorghum bicolor</name>
    <name type="common">Sorghum</name>
    <name type="synonym">Sorghum vulgare</name>
    <dbReference type="NCBI Taxonomy" id="4558"/>
    <lineage>
        <taxon>Eukaryota</taxon>
        <taxon>Viridiplantae</taxon>
        <taxon>Streptophyta</taxon>
        <taxon>Embryophyta</taxon>
        <taxon>Tracheophyta</taxon>
        <taxon>Spermatophyta</taxon>
        <taxon>Magnoliopsida</taxon>
        <taxon>Liliopsida</taxon>
        <taxon>Poales</taxon>
        <taxon>Poaceae</taxon>
        <taxon>PACMAD clade</taxon>
        <taxon>Panicoideae</taxon>
        <taxon>Andropogonodae</taxon>
        <taxon>Andropogoneae</taxon>
        <taxon>Sorghinae</taxon>
        <taxon>Sorghum</taxon>
    </lineage>
</organism>
<dbReference type="InterPro" id="IPR056592">
    <property type="entry name" value="Beta-prop_At3g26010-like"/>
</dbReference>
<accession>A0A921QDW1</accession>
<dbReference type="InterPro" id="IPR055290">
    <property type="entry name" value="At3g26010-like"/>
</dbReference>
<dbReference type="InterPro" id="IPR001810">
    <property type="entry name" value="F-box_dom"/>
</dbReference>
<proteinExistence type="predicted"/>
<protein>
    <recommendedName>
        <fullName evidence="1">F-box domain-containing protein</fullName>
    </recommendedName>
</protein>
<dbReference type="CDD" id="cd22157">
    <property type="entry name" value="F-box_AtFBW1-like"/>
    <property type="match status" value="1"/>
</dbReference>
<dbReference type="Proteomes" id="UP000807115">
    <property type="component" value="Chromosome 8"/>
</dbReference>
<dbReference type="InterPro" id="IPR036047">
    <property type="entry name" value="F-box-like_dom_sf"/>
</dbReference>
<comment type="caution">
    <text evidence="2">The sequence shown here is derived from an EMBL/GenBank/DDBJ whole genome shotgun (WGS) entry which is preliminary data.</text>
</comment>
<evidence type="ECO:0000313" key="3">
    <source>
        <dbReference type="Proteomes" id="UP000807115"/>
    </source>
</evidence>
<reference evidence="2" key="1">
    <citation type="journal article" date="2019" name="BMC Genomics">
        <title>A new reference genome for Sorghum bicolor reveals high levels of sequence similarity between sweet and grain genotypes: implications for the genetics of sugar metabolism.</title>
        <authorList>
            <person name="Cooper E.A."/>
            <person name="Brenton Z.W."/>
            <person name="Flinn B.S."/>
            <person name="Jenkins J."/>
            <person name="Shu S."/>
            <person name="Flowers D."/>
            <person name="Luo F."/>
            <person name="Wang Y."/>
            <person name="Xia P."/>
            <person name="Barry K."/>
            <person name="Daum C."/>
            <person name="Lipzen A."/>
            <person name="Yoshinaga Y."/>
            <person name="Schmutz J."/>
            <person name="Saski C."/>
            <person name="Vermerris W."/>
            <person name="Kresovich S."/>
        </authorList>
    </citation>
    <scope>NUCLEOTIDE SEQUENCE</scope>
</reference>
<dbReference type="EMBL" id="CM027687">
    <property type="protein sequence ID" value="KAG0520279.1"/>
    <property type="molecule type" value="Genomic_DNA"/>
</dbReference>
<dbReference type="PANTHER" id="PTHR35546:SF80">
    <property type="entry name" value="F-BOX DOMAIN CONTAINING PROTEIN EXPRESSED"/>
    <property type="match status" value="1"/>
</dbReference>
<evidence type="ECO:0000259" key="1">
    <source>
        <dbReference type="SMART" id="SM00256"/>
    </source>
</evidence>
<name>A0A921QDW1_SORBI</name>
<sequence length="411" mass="46577">MEGEAPVVAQHLDELVVEILARLPAKSLCRFKCVSRSWRRLICDPTHRAKLAQTLSGFFVFPRGRRSDAGPTPFHFVSLSPRRGNGGPPLVDTTLSFLHPTCGQIELLDSCNGLLLMLCWGAPPLPVHPFYVVCNPATREWLALPQPSEAPRQDGDTMGENKWTRSAALGFDPAISLNFYVFQLLETEYQTDYKVTAVEIYSSETRRWILSECGWDAGECHFFDGNMTYKFSNGSNMTYLNSVLHFTLLGGAVAAVDTKGEAWRVNRLQFGECDGNGFSGRSQGRLLYMFDDEKGDFLSVYVLEDRGSEEWTFKHNISKADLFGPRKWQWGPYYHVVAFHPEADLIFFFDWQRNRLISYGMTNMDVHVIGTIGGEECSICTTLRMECTDHLFLPYIPLYSRSRILVSLTVN</sequence>
<dbReference type="EMBL" id="CM027687">
    <property type="protein sequence ID" value="KAG0520280.1"/>
    <property type="molecule type" value="Genomic_DNA"/>
</dbReference>